<feature type="region of interest" description="Disordered" evidence="6">
    <location>
        <begin position="62"/>
        <end position="96"/>
    </location>
</feature>
<evidence type="ECO:0000313" key="8">
    <source>
        <dbReference type="EMBL" id="KAJ3135976.1"/>
    </source>
</evidence>
<reference evidence="8" key="1">
    <citation type="submission" date="2020-05" db="EMBL/GenBank/DDBJ databases">
        <title>Phylogenomic resolution of chytrid fungi.</title>
        <authorList>
            <person name="Stajich J.E."/>
            <person name="Amses K."/>
            <person name="Simmons R."/>
            <person name="Seto K."/>
            <person name="Myers J."/>
            <person name="Bonds A."/>
            <person name="Quandt C.A."/>
            <person name="Barry K."/>
            <person name="Liu P."/>
            <person name="Grigoriev I."/>
            <person name="Longcore J.E."/>
            <person name="James T.Y."/>
        </authorList>
    </citation>
    <scope>NUCLEOTIDE SEQUENCE</scope>
    <source>
        <strain evidence="8">JEL0513</strain>
    </source>
</reference>
<evidence type="ECO:0000256" key="1">
    <source>
        <dbReference type="ARBA" id="ARBA00004123"/>
    </source>
</evidence>
<dbReference type="GO" id="GO:0005634">
    <property type="term" value="C:nucleus"/>
    <property type="evidence" value="ECO:0007669"/>
    <property type="project" value="UniProtKB-SubCell"/>
</dbReference>
<dbReference type="CDD" id="cd12148">
    <property type="entry name" value="fungal_TF_MHR"/>
    <property type="match status" value="1"/>
</dbReference>
<name>A0AAD5XK29_9FUNG</name>
<keyword evidence="9" id="KW-1185">Reference proteome</keyword>
<dbReference type="Proteomes" id="UP001211907">
    <property type="component" value="Unassembled WGS sequence"/>
</dbReference>
<evidence type="ECO:0000256" key="2">
    <source>
        <dbReference type="ARBA" id="ARBA00022723"/>
    </source>
</evidence>
<dbReference type="GO" id="GO:0003677">
    <property type="term" value="F:DNA binding"/>
    <property type="evidence" value="ECO:0007669"/>
    <property type="project" value="InterPro"/>
</dbReference>
<dbReference type="InterPro" id="IPR007219">
    <property type="entry name" value="XnlR_reg_dom"/>
</dbReference>
<organism evidence="8 9">
    <name type="scientific">Physocladia obscura</name>
    <dbReference type="NCBI Taxonomy" id="109957"/>
    <lineage>
        <taxon>Eukaryota</taxon>
        <taxon>Fungi</taxon>
        <taxon>Fungi incertae sedis</taxon>
        <taxon>Chytridiomycota</taxon>
        <taxon>Chytridiomycota incertae sedis</taxon>
        <taxon>Chytridiomycetes</taxon>
        <taxon>Chytridiales</taxon>
        <taxon>Chytriomycetaceae</taxon>
        <taxon>Physocladia</taxon>
    </lineage>
</organism>
<keyword evidence="5" id="KW-0539">Nucleus</keyword>
<sequence>MRDTRSGSGSNPANIGTSITTNFAANIAANIAADFAANMAPNITVAQNQLLSILATATPALSPPDEQPIPSTAASVSAAAAAPTTTTSKPPPRKRACENCHSKKLKCVHWVPSQDYLKTTYRPRKNRCHQNSAKMRHNALKNSNPNLPIIRLPNNYSPLIETNTLQNQSPASTGQLFSLQFLNQETLLENVENESPLLLNALYAIGAKYSKHSSIYQIGCMLSGSTLSDSEAKQVAAKYFYKEACEVVYTTTNAETASEISGLIVLHIYCAASENISGAFKFLFMAVGNHDELCKNTNSYDFEVIKEVLVPSVTKDSWLEHEQLRRLWWACYIVDRFFSASINKQTTIRDSACRFYFPSCNDKWVHDLQFFEEKRIQAINFLSRDGFNTPSDPDLFHHHIMLAKIVGRITEFHATKNCAAGEFAAGERELKHLDTALESWQKCVPANLEFSNLKYRIPSYSKMLCATKVTMLERANLQIHFKLCTILLHFPKLLNFVHKQEQQQQQQQQFLFAHSQSQQSLRDISEMRCFQSCYSAAREIKQLVTKNQNSAHFLPWQTAFAVFQSALIHLIAEKVLLGNVSTTFSAQAVTAHLRMLEIICCDWPGAAIFQKKLILAVDRGKSNNENEPIRWVGLQNGNQMIKYPPNVVNNFQTVVMPHEFPTNNGVMTANEFLTSNLQSSMQSLVQPNTLFSTIAYIHNNPASYFQMNKENIPNQLVGLQGYNTMLDDATEAGYIVDVGVNNLQAIGMPSNFVINDGTNLYNFFPDMASYYLSLGNFAFFSERPFVFSGFNQANSNMMDNNANPQLLGNIDTVNFDIEQLQCINANFLGLGTNNNSFNFEQIIPFGSREPIPSIPLLQNNTTVSLDNNGNGAENTSNMLNSDMSDSILYPDISFDWLT</sequence>
<feature type="compositionally biased region" description="Low complexity" evidence="6">
    <location>
        <begin position="70"/>
        <end position="88"/>
    </location>
</feature>
<feature type="domain" description="Xylanolytic transcriptional activator regulatory" evidence="7">
    <location>
        <begin position="180"/>
        <end position="441"/>
    </location>
</feature>
<dbReference type="PANTHER" id="PTHR47338">
    <property type="entry name" value="ZN(II)2CYS6 TRANSCRIPTION FACTOR (EUROFUNG)-RELATED"/>
    <property type="match status" value="1"/>
</dbReference>
<dbReference type="GO" id="GO:0000981">
    <property type="term" value="F:DNA-binding transcription factor activity, RNA polymerase II-specific"/>
    <property type="evidence" value="ECO:0007669"/>
    <property type="project" value="InterPro"/>
</dbReference>
<dbReference type="InterPro" id="IPR050815">
    <property type="entry name" value="TF_fung"/>
</dbReference>
<accession>A0AAD5XK29</accession>
<keyword evidence="2" id="KW-0479">Metal-binding</keyword>
<comment type="caution">
    <text evidence="8">The sequence shown here is derived from an EMBL/GenBank/DDBJ whole genome shotgun (WGS) entry which is preliminary data.</text>
</comment>
<evidence type="ECO:0000259" key="7">
    <source>
        <dbReference type="Pfam" id="PF04082"/>
    </source>
</evidence>
<evidence type="ECO:0000256" key="3">
    <source>
        <dbReference type="ARBA" id="ARBA00023015"/>
    </source>
</evidence>
<protein>
    <recommendedName>
        <fullName evidence="7">Xylanolytic transcriptional activator regulatory domain-containing protein</fullName>
    </recommendedName>
</protein>
<comment type="subcellular location">
    <subcellularLocation>
        <location evidence="1">Nucleus</location>
    </subcellularLocation>
</comment>
<proteinExistence type="predicted"/>
<keyword evidence="4" id="KW-0804">Transcription</keyword>
<evidence type="ECO:0000256" key="5">
    <source>
        <dbReference type="ARBA" id="ARBA00023242"/>
    </source>
</evidence>
<gene>
    <name evidence="8" type="ORF">HK100_002107</name>
</gene>
<dbReference type="PANTHER" id="PTHR47338:SF5">
    <property type="entry name" value="ZN(II)2CYS6 TRANSCRIPTION FACTOR (EUROFUNG)"/>
    <property type="match status" value="1"/>
</dbReference>
<evidence type="ECO:0000256" key="4">
    <source>
        <dbReference type="ARBA" id="ARBA00023163"/>
    </source>
</evidence>
<dbReference type="GO" id="GO:0006351">
    <property type="term" value="P:DNA-templated transcription"/>
    <property type="evidence" value="ECO:0007669"/>
    <property type="project" value="InterPro"/>
</dbReference>
<dbReference type="GO" id="GO:0008270">
    <property type="term" value="F:zinc ion binding"/>
    <property type="evidence" value="ECO:0007669"/>
    <property type="project" value="InterPro"/>
</dbReference>
<dbReference type="Pfam" id="PF04082">
    <property type="entry name" value="Fungal_trans"/>
    <property type="match status" value="1"/>
</dbReference>
<evidence type="ECO:0000313" key="9">
    <source>
        <dbReference type="Proteomes" id="UP001211907"/>
    </source>
</evidence>
<dbReference type="EMBL" id="JADGJH010000148">
    <property type="protein sequence ID" value="KAJ3135976.1"/>
    <property type="molecule type" value="Genomic_DNA"/>
</dbReference>
<dbReference type="AlphaFoldDB" id="A0AAD5XK29"/>
<evidence type="ECO:0000256" key="6">
    <source>
        <dbReference type="SAM" id="MobiDB-lite"/>
    </source>
</evidence>
<keyword evidence="3" id="KW-0805">Transcription regulation</keyword>